<reference evidence="2" key="2">
    <citation type="submission" date="2015-01" db="EMBL/GenBank/DDBJ databases">
        <title>Evolutionary Origins and Diversification of the Mycorrhizal Mutualists.</title>
        <authorList>
            <consortium name="DOE Joint Genome Institute"/>
            <consortium name="Mycorrhizal Genomics Consortium"/>
            <person name="Kohler A."/>
            <person name="Kuo A."/>
            <person name="Nagy L.G."/>
            <person name="Floudas D."/>
            <person name="Copeland A."/>
            <person name="Barry K.W."/>
            <person name="Cichocki N."/>
            <person name="Veneault-Fourrey C."/>
            <person name="LaButti K."/>
            <person name="Lindquist E.A."/>
            <person name="Lipzen A."/>
            <person name="Lundell T."/>
            <person name="Morin E."/>
            <person name="Murat C."/>
            <person name="Riley R."/>
            <person name="Ohm R."/>
            <person name="Sun H."/>
            <person name="Tunlid A."/>
            <person name="Henrissat B."/>
            <person name="Grigoriev I.V."/>
            <person name="Hibbett D.S."/>
            <person name="Martin F."/>
        </authorList>
    </citation>
    <scope>NUCLEOTIDE SEQUENCE [LARGE SCALE GENOMIC DNA]</scope>
    <source>
        <strain evidence="2">Ve08.2h10</strain>
    </source>
</reference>
<protein>
    <submittedName>
        <fullName evidence="1">Unplaced genomic scaffold scaffold_1523, whole genome shotgun sequence</fullName>
    </submittedName>
</protein>
<proteinExistence type="predicted"/>
<dbReference type="EMBL" id="KN826345">
    <property type="protein sequence ID" value="KIK79215.1"/>
    <property type="molecule type" value="Genomic_DNA"/>
</dbReference>
<evidence type="ECO:0000313" key="1">
    <source>
        <dbReference type="EMBL" id="KIK79215.1"/>
    </source>
</evidence>
<sequence>MQSSHPYRTQSHVLTNWFSTHVTAYFSSLAHVVTCFFVECLHNITIFEFNESASAFHAVVLVTRYFYCFYSMTPEPKKACNGCKKKLSLSAFPTAVKGKCKGAPSGACLSCKTHKSVWKGRQDKDLDNSDCDDITGTTSEDLNLMSLTEFLKFLQVQGDCLDLKARVDLSSIQPNLNEDKKLLTDKVAKLIWDVMNY</sequence>
<reference evidence="1 2" key="1">
    <citation type="submission" date="2014-04" db="EMBL/GenBank/DDBJ databases">
        <authorList>
            <consortium name="DOE Joint Genome Institute"/>
            <person name="Kuo A."/>
            <person name="Kohler A."/>
            <person name="Jargeat P."/>
            <person name="Nagy L.G."/>
            <person name="Floudas D."/>
            <person name="Copeland A."/>
            <person name="Barry K.W."/>
            <person name="Cichocki N."/>
            <person name="Veneault-Fourrey C."/>
            <person name="LaButti K."/>
            <person name="Lindquist E.A."/>
            <person name="Lipzen A."/>
            <person name="Lundell T."/>
            <person name="Morin E."/>
            <person name="Murat C."/>
            <person name="Sun H."/>
            <person name="Tunlid A."/>
            <person name="Henrissat B."/>
            <person name="Grigoriev I.V."/>
            <person name="Hibbett D.S."/>
            <person name="Martin F."/>
            <person name="Nordberg H.P."/>
            <person name="Cantor M.N."/>
            <person name="Hua S.X."/>
        </authorList>
    </citation>
    <scope>NUCLEOTIDE SEQUENCE [LARGE SCALE GENOMIC DNA]</scope>
    <source>
        <strain evidence="1 2">Ve08.2h10</strain>
    </source>
</reference>
<gene>
    <name evidence="1" type="ORF">PAXRUDRAFT_161910</name>
</gene>
<dbReference type="InParanoid" id="A0A0D0DLI7"/>
<organism evidence="1 2">
    <name type="scientific">Paxillus rubicundulus Ve08.2h10</name>
    <dbReference type="NCBI Taxonomy" id="930991"/>
    <lineage>
        <taxon>Eukaryota</taxon>
        <taxon>Fungi</taxon>
        <taxon>Dikarya</taxon>
        <taxon>Basidiomycota</taxon>
        <taxon>Agaricomycotina</taxon>
        <taxon>Agaricomycetes</taxon>
        <taxon>Agaricomycetidae</taxon>
        <taxon>Boletales</taxon>
        <taxon>Paxilineae</taxon>
        <taxon>Paxillaceae</taxon>
        <taxon>Paxillus</taxon>
    </lineage>
</organism>
<accession>A0A0D0DLI7</accession>
<dbReference type="HOGENOM" id="CLU_1384549_0_0_1"/>
<evidence type="ECO:0000313" key="2">
    <source>
        <dbReference type="Proteomes" id="UP000054538"/>
    </source>
</evidence>
<dbReference type="Proteomes" id="UP000054538">
    <property type="component" value="Unassembled WGS sequence"/>
</dbReference>
<name>A0A0D0DLI7_9AGAM</name>
<keyword evidence="2" id="KW-1185">Reference proteome</keyword>
<dbReference type="OrthoDB" id="3027747at2759"/>
<dbReference type="AlphaFoldDB" id="A0A0D0DLI7"/>